<name>D1ZZ95_TRICA</name>
<feature type="compositionally biased region" description="Low complexity" evidence="7">
    <location>
        <begin position="41"/>
        <end position="61"/>
    </location>
</feature>
<keyword evidence="6" id="KW-0539">Nucleus</keyword>
<dbReference type="Pfam" id="PF07716">
    <property type="entry name" value="bZIP_2"/>
    <property type="match status" value="1"/>
</dbReference>
<dbReference type="SMART" id="SM00338">
    <property type="entry name" value="BRLZ"/>
    <property type="match status" value="1"/>
</dbReference>
<feature type="domain" description="BZIP" evidence="8">
    <location>
        <begin position="136"/>
        <end position="193"/>
    </location>
</feature>
<comment type="similarity">
    <text evidence="2">Belongs to the bZIP family. NFIL3 subfamily.</text>
</comment>
<proteinExistence type="inferred from homology"/>
<keyword evidence="4" id="KW-0238">DNA-binding</keyword>
<reference evidence="9 10" key="2">
    <citation type="journal article" date="2010" name="Nucleic Acids Res.">
        <title>BeetleBase in 2010: revisions to provide comprehensive genomic information for Tribolium castaneum.</title>
        <authorList>
            <person name="Kim H.S."/>
            <person name="Murphy T."/>
            <person name="Xia J."/>
            <person name="Caragea D."/>
            <person name="Park Y."/>
            <person name="Beeman R.W."/>
            <person name="Lorenzen M.D."/>
            <person name="Butcher S."/>
            <person name="Manak J.R."/>
            <person name="Brown S.J."/>
        </authorList>
    </citation>
    <scope>GENOME REANNOTATION</scope>
    <source>
        <strain evidence="9 10">Georgia GA2</strain>
    </source>
</reference>
<dbReference type="PANTHER" id="PTHR11988:SF27">
    <property type="entry name" value="GH27708P"/>
    <property type="match status" value="1"/>
</dbReference>
<evidence type="ECO:0000256" key="6">
    <source>
        <dbReference type="ARBA" id="ARBA00023242"/>
    </source>
</evidence>
<dbReference type="InterPro" id="IPR046347">
    <property type="entry name" value="bZIP_sf"/>
</dbReference>
<keyword evidence="5" id="KW-0804">Transcription</keyword>
<dbReference type="STRING" id="7070.D1ZZ95"/>
<dbReference type="GO" id="GO:0006357">
    <property type="term" value="P:regulation of transcription by RNA polymerase II"/>
    <property type="evidence" value="ECO:0000318"/>
    <property type="project" value="GO_Central"/>
</dbReference>
<dbReference type="CDD" id="cd14695">
    <property type="entry name" value="bZIP_HLF"/>
    <property type="match status" value="1"/>
</dbReference>
<dbReference type="EMBL" id="KQ971338">
    <property type="protein sequence ID" value="EFA02833.2"/>
    <property type="molecule type" value="Genomic_DNA"/>
</dbReference>
<protein>
    <submittedName>
        <fullName evidence="9">Giant</fullName>
    </submittedName>
</protein>
<evidence type="ECO:0000256" key="3">
    <source>
        <dbReference type="ARBA" id="ARBA00023015"/>
    </source>
</evidence>
<keyword evidence="3" id="KW-0805">Transcription regulation</keyword>
<dbReference type="GO" id="GO:0005634">
    <property type="term" value="C:nucleus"/>
    <property type="evidence" value="ECO:0000318"/>
    <property type="project" value="GO_Central"/>
</dbReference>
<dbReference type="FunFam" id="1.20.5.170:FF:000025">
    <property type="entry name" value="nuclear factor interleukin-3-regulated protein-like"/>
    <property type="match status" value="1"/>
</dbReference>
<comment type="subcellular location">
    <subcellularLocation>
        <location evidence="1">Nucleus</location>
    </subcellularLocation>
</comment>
<evidence type="ECO:0000256" key="7">
    <source>
        <dbReference type="SAM" id="MobiDB-lite"/>
    </source>
</evidence>
<evidence type="ECO:0000256" key="4">
    <source>
        <dbReference type="ARBA" id="ARBA00023125"/>
    </source>
</evidence>
<evidence type="ECO:0000256" key="2">
    <source>
        <dbReference type="ARBA" id="ARBA00006079"/>
    </source>
</evidence>
<feature type="compositionally biased region" description="Polar residues" evidence="7">
    <location>
        <begin position="115"/>
        <end position="132"/>
    </location>
</feature>
<dbReference type="AlphaFoldDB" id="D1ZZ95"/>
<dbReference type="InParanoid" id="D1ZZ95"/>
<evidence type="ECO:0000259" key="8">
    <source>
        <dbReference type="PROSITE" id="PS50217"/>
    </source>
</evidence>
<evidence type="ECO:0000256" key="5">
    <source>
        <dbReference type="ARBA" id="ARBA00023163"/>
    </source>
</evidence>
<dbReference type="InterPro" id="IPR040223">
    <property type="entry name" value="PAR_bZIP"/>
</dbReference>
<feature type="region of interest" description="Disordered" evidence="7">
    <location>
        <begin position="41"/>
        <end position="62"/>
    </location>
</feature>
<feature type="compositionally biased region" description="Basic and acidic residues" evidence="7">
    <location>
        <begin position="133"/>
        <end position="156"/>
    </location>
</feature>
<organism evidence="9 10">
    <name type="scientific">Tribolium castaneum</name>
    <name type="common">Red flour beetle</name>
    <dbReference type="NCBI Taxonomy" id="7070"/>
    <lineage>
        <taxon>Eukaryota</taxon>
        <taxon>Metazoa</taxon>
        <taxon>Ecdysozoa</taxon>
        <taxon>Arthropoda</taxon>
        <taxon>Hexapoda</taxon>
        <taxon>Insecta</taxon>
        <taxon>Pterygota</taxon>
        <taxon>Neoptera</taxon>
        <taxon>Endopterygota</taxon>
        <taxon>Coleoptera</taxon>
        <taxon>Polyphaga</taxon>
        <taxon>Cucujiformia</taxon>
        <taxon>Tenebrionidae</taxon>
        <taxon>Tenebrionidae incertae sedis</taxon>
        <taxon>Tribolium</taxon>
    </lineage>
</organism>
<keyword evidence="10" id="KW-1185">Reference proteome</keyword>
<dbReference type="GO" id="GO:0000978">
    <property type="term" value="F:RNA polymerase II cis-regulatory region sequence-specific DNA binding"/>
    <property type="evidence" value="ECO:0000318"/>
    <property type="project" value="GO_Central"/>
</dbReference>
<sequence length="204" mass="23643">MMEKAEFAMETAGEVLDLCVRKRPHSPEPYPPRCPPIYEPSCQYSPVSNSDSENSEVSSNSYTPKIKSCRPFKAYIKDPLTLAQGLVSTEMLLKKDSSEAFNEFRTKILAQVHGTNNGTNKNMRRLSTTTQNKNDDPSYWEKRRKNNEAAKRSRDARRAKEDEIAIRCAFLERENCHLKFVTDTLKKELEKLQKIVYLRDYHNM</sequence>
<dbReference type="InterPro" id="IPR004827">
    <property type="entry name" value="bZIP"/>
</dbReference>
<dbReference type="PROSITE" id="PS50217">
    <property type="entry name" value="BZIP"/>
    <property type="match status" value="1"/>
</dbReference>
<gene>
    <name evidence="9" type="primary">AUGUSTUS-3.0.2_07492</name>
    <name evidence="9" type="ORF">TcasGA2_TC007492</name>
</gene>
<dbReference type="Proteomes" id="UP000007266">
    <property type="component" value="Linkage group 4"/>
</dbReference>
<evidence type="ECO:0000313" key="10">
    <source>
        <dbReference type="Proteomes" id="UP000007266"/>
    </source>
</evidence>
<dbReference type="SUPFAM" id="SSF57959">
    <property type="entry name" value="Leucine zipper domain"/>
    <property type="match status" value="1"/>
</dbReference>
<dbReference type="GO" id="GO:0000981">
    <property type="term" value="F:DNA-binding transcription factor activity, RNA polymerase II-specific"/>
    <property type="evidence" value="ECO:0000318"/>
    <property type="project" value="GO_Central"/>
</dbReference>
<dbReference type="eggNOG" id="KOG3119">
    <property type="taxonomic scope" value="Eukaryota"/>
</dbReference>
<feature type="region of interest" description="Disordered" evidence="7">
    <location>
        <begin position="115"/>
        <end position="156"/>
    </location>
</feature>
<dbReference type="OMA" id="ERENCHL"/>
<reference evidence="9 10" key="1">
    <citation type="journal article" date="2008" name="Nature">
        <title>The genome of the model beetle and pest Tribolium castaneum.</title>
        <authorList>
            <consortium name="Tribolium Genome Sequencing Consortium"/>
            <person name="Richards S."/>
            <person name="Gibbs R.A."/>
            <person name="Weinstock G.M."/>
            <person name="Brown S.J."/>
            <person name="Denell R."/>
            <person name="Beeman R.W."/>
            <person name="Gibbs R."/>
            <person name="Beeman R.W."/>
            <person name="Brown S.J."/>
            <person name="Bucher G."/>
            <person name="Friedrich M."/>
            <person name="Grimmelikhuijzen C.J."/>
            <person name="Klingler M."/>
            <person name="Lorenzen M."/>
            <person name="Richards S."/>
            <person name="Roth S."/>
            <person name="Schroder R."/>
            <person name="Tautz D."/>
            <person name="Zdobnov E.M."/>
            <person name="Muzny D."/>
            <person name="Gibbs R.A."/>
            <person name="Weinstock G.M."/>
            <person name="Attaway T."/>
            <person name="Bell S."/>
            <person name="Buhay C.J."/>
            <person name="Chandrabose M.N."/>
            <person name="Chavez D."/>
            <person name="Clerk-Blankenburg K.P."/>
            <person name="Cree A."/>
            <person name="Dao M."/>
            <person name="Davis C."/>
            <person name="Chacko J."/>
            <person name="Dinh H."/>
            <person name="Dugan-Rocha S."/>
            <person name="Fowler G."/>
            <person name="Garner T.T."/>
            <person name="Garnes J."/>
            <person name="Gnirke A."/>
            <person name="Hawes A."/>
            <person name="Hernandez J."/>
            <person name="Hines S."/>
            <person name="Holder M."/>
            <person name="Hume J."/>
            <person name="Jhangiani S.N."/>
            <person name="Joshi V."/>
            <person name="Khan Z.M."/>
            <person name="Jackson L."/>
            <person name="Kovar C."/>
            <person name="Kowis A."/>
            <person name="Lee S."/>
            <person name="Lewis L.R."/>
            <person name="Margolis J."/>
            <person name="Morgan M."/>
            <person name="Nazareth L.V."/>
            <person name="Nguyen N."/>
            <person name="Okwuonu G."/>
            <person name="Parker D."/>
            <person name="Richards S."/>
            <person name="Ruiz S.J."/>
            <person name="Santibanez J."/>
            <person name="Savard J."/>
            <person name="Scherer S.E."/>
            <person name="Schneider B."/>
            <person name="Sodergren E."/>
            <person name="Tautz D."/>
            <person name="Vattahil S."/>
            <person name="Villasana D."/>
            <person name="White C.S."/>
            <person name="Wright R."/>
            <person name="Park Y."/>
            <person name="Beeman R.W."/>
            <person name="Lord J."/>
            <person name="Oppert B."/>
            <person name="Lorenzen M."/>
            <person name="Brown S."/>
            <person name="Wang L."/>
            <person name="Savard J."/>
            <person name="Tautz D."/>
            <person name="Richards S."/>
            <person name="Weinstock G."/>
            <person name="Gibbs R.A."/>
            <person name="Liu Y."/>
            <person name="Worley K."/>
            <person name="Weinstock G."/>
            <person name="Elsik C.G."/>
            <person name="Reese J.T."/>
            <person name="Elhaik E."/>
            <person name="Landan G."/>
            <person name="Graur D."/>
            <person name="Arensburger P."/>
            <person name="Atkinson P."/>
            <person name="Beeman R.W."/>
            <person name="Beidler J."/>
            <person name="Brown S.J."/>
            <person name="Demuth J.P."/>
            <person name="Drury D.W."/>
            <person name="Du Y.Z."/>
            <person name="Fujiwara H."/>
            <person name="Lorenzen M."/>
            <person name="Maselli V."/>
            <person name="Osanai M."/>
            <person name="Park Y."/>
            <person name="Robertson H.M."/>
            <person name="Tu Z."/>
            <person name="Wang J.J."/>
            <person name="Wang S."/>
            <person name="Richards S."/>
            <person name="Song H."/>
            <person name="Zhang L."/>
            <person name="Sodergren E."/>
            <person name="Werner D."/>
            <person name="Stanke M."/>
            <person name="Morgenstern B."/>
            <person name="Solovyev V."/>
            <person name="Kosarev P."/>
            <person name="Brown G."/>
            <person name="Chen H.C."/>
            <person name="Ermolaeva O."/>
            <person name="Hlavina W."/>
            <person name="Kapustin Y."/>
            <person name="Kiryutin B."/>
            <person name="Kitts P."/>
            <person name="Maglott D."/>
            <person name="Pruitt K."/>
            <person name="Sapojnikov V."/>
            <person name="Souvorov A."/>
            <person name="Mackey A.J."/>
            <person name="Waterhouse R.M."/>
            <person name="Wyder S."/>
            <person name="Zdobnov E.M."/>
            <person name="Zdobnov E.M."/>
            <person name="Wyder S."/>
            <person name="Kriventseva E.V."/>
            <person name="Kadowaki T."/>
            <person name="Bork P."/>
            <person name="Aranda M."/>
            <person name="Bao R."/>
            <person name="Beermann A."/>
            <person name="Berns N."/>
            <person name="Bolognesi R."/>
            <person name="Bonneton F."/>
            <person name="Bopp D."/>
            <person name="Brown S.J."/>
            <person name="Bucher G."/>
            <person name="Butts T."/>
            <person name="Chaumot A."/>
            <person name="Denell R.E."/>
            <person name="Ferrier D.E."/>
            <person name="Friedrich M."/>
            <person name="Gordon C.M."/>
            <person name="Jindra M."/>
            <person name="Klingler M."/>
            <person name="Lan Q."/>
            <person name="Lattorff H.M."/>
            <person name="Laudet V."/>
            <person name="von Levetsow C."/>
            <person name="Liu Z."/>
            <person name="Lutz R."/>
            <person name="Lynch J.A."/>
            <person name="da Fonseca R.N."/>
            <person name="Posnien N."/>
            <person name="Reuter R."/>
            <person name="Roth S."/>
            <person name="Savard J."/>
            <person name="Schinko J.B."/>
            <person name="Schmitt C."/>
            <person name="Schoppmeier M."/>
            <person name="Schroder R."/>
            <person name="Shippy T.D."/>
            <person name="Simonnet F."/>
            <person name="Marques-Souza H."/>
            <person name="Tautz D."/>
            <person name="Tomoyasu Y."/>
            <person name="Trauner J."/>
            <person name="Van der Zee M."/>
            <person name="Vervoort M."/>
            <person name="Wittkopp N."/>
            <person name="Wimmer E.A."/>
            <person name="Yang X."/>
            <person name="Jones A.K."/>
            <person name="Sattelle D.B."/>
            <person name="Ebert P.R."/>
            <person name="Nelson D."/>
            <person name="Scott J.G."/>
            <person name="Beeman R.W."/>
            <person name="Muthukrishnan S."/>
            <person name="Kramer K.J."/>
            <person name="Arakane Y."/>
            <person name="Beeman R.W."/>
            <person name="Zhu Q."/>
            <person name="Hogenkamp D."/>
            <person name="Dixit R."/>
            <person name="Oppert B."/>
            <person name="Jiang H."/>
            <person name="Zou Z."/>
            <person name="Marshall J."/>
            <person name="Elpidina E."/>
            <person name="Vinokurov K."/>
            <person name="Oppert C."/>
            <person name="Zou Z."/>
            <person name="Evans J."/>
            <person name="Lu Z."/>
            <person name="Zhao P."/>
            <person name="Sumathipala N."/>
            <person name="Altincicek B."/>
            <person name="Vilcinskas A."/>
            <person name="Williams M."/>
            <person name="Hultmark D."/>
            <person name="Hetru C."/>
            <person name="Jiang H."/>
            <person name="Grimmelikhuijzen C.J."/>
            <person name="Hauser F."/>
            <person name="Cazzamali G."/>
            <person name="Williamson M."/>
            <person name="Park Y."/>
            <person name="Li B."/>
            <person name="Tanaka Y."/>
            <person name="Predel R."/>
            <person name="Neupert S."/>
            <person name="Schachtner J."/>
            <person name="Verleyen P."/>
            <person name="Raible F."/>
            <person name="Bork P."/>
            <person name="Friedrich M."/>
            <person name="Walden K.K."/>
            <person name="Robertson H.M."/>
            <person name="Angeli S."/>
            <person name="Foret S."/>
            <person name="Bucher G."/>
            <person name="Schuetz S."/>
            <person name="Maleszka R."/>
            <person name="Wimmer E.A."/>
            <person name="Beeman R.W."/>
            <person name="Lorenzen M."/>
            <person name="Tomoyasu Y."/>
            <person name="Miller S.C."/>
            <person name="Grossmann D."/>
            <person name="Bucher G."/>
        </authorList>
    </citation>
    <scope>NUCLEOTIDE SEQUENCE [LARGE SCALE GENOMIC DNA]</scope>
    <source>
        <strain evidence="9 10">Georgia GA2</strain>
    </source>
</reference>
<evidence type="ECO:0000256" key="1">
    <source>
        <dbReference type="ARBA" id="ARBA00004123"/>
    </source>
</evidence>
<accession>D1ZZ95</accession>
<dbReference type="Gene3D" id="1.20.5.170">
    <property type="match status" value="1"/>
</dbReference>
<evidence type="ECO:0000313" key="9">
    <source>
        <dbReference type="EMBL" id="EFA02833.2"/>
    </source>
</evidence>
<dbReference type="PANTHER" id="PTHR11988">
    <property type="entry name" value="THYROTROPH EMBRYONIC FACTOR RELATED"/>
    <property type="match status" value="1"/>
</dbReference>